<keyword evidence="2" id="KW-1185">Reference proteome</keyword>
<accession>A0A833W0H7</accession>
<dbReference type="Proteomes" id="UP000655588">
    <property type="component" value="Unassembled WGS sequence"/>
</dbReference>
<sequence>MIDGIKLLDTLIKTKEKKNNFIKNDIHLMCLFNTIYMIISNKIQVQSSISDLKKTIVQSLSITKIVVNEEKPIWYVYII</sequence>
<dbReference type="EMBL" id="WNWW01000144">
    <property type="protein sequence ID" value="KAF3429820.1"/>
    <property type="molecule type" value="Genomic_DNA"/>
</dbReference>
<gene>
    <name evidence="1" type="ORF">E2986_11393</name>
</gene>
<name>A0A833W0H7_9HYME</name>
<comment type="caution">
    <text evidence="1">The sequence shown here is derived from an EMBL/GenBank/DDBJ whole genome shotgun (WGS) entry which is preliminary data.</text>
</comment>
<evidence type="ECO:0000313" key="2">
    <source>
        <dbReference type="Proteomes" id="UP000655588"/>
    </source>
</evidence>
<organism evidence="1 2">
    <name type="scientific">Frieseomelitta varia</name>
    <dbReference type="NCBI Taxonomy" id="561572"/>
    <lineage>
        <taxon>Eukaryota</taxon>
        <taxon>Metazoa</taxon>
        <taxon>Ecdysozoa</taxon>
        <taxon>Arthropoda</taxon>
        <taxon>Hexapoda</taxon>
        <taxon>Insecta</taxon>
        <taxon>Pterygota</taxon>
        <taxon>Neoptera</taxon>
        <taxon>Endopterygota</taxon>
        <taxon>Hymenoptera</taxon>
        <taxon>Apocrita</taxon>
        <taxon>Aculeata</taxon>
        <taxon>Apoidea</taxon>
        <taxon>Anthophila</taxon>
        <taxon>Apidae</taxon>
        <taxon>Frieseomelitta</taxon>
    </lineage>
</organism>
<protein>
    <submittedName>
        <fullName evidence="1">Uncharacterized protein</fullName>
    </submittedName>
</protein>
<reference evidence="1" key="1">
    <citation type="submission" date="2019-11" db="EMBL/GenBank/DDBJ databases">
        <title>The nuclear and mitochondrial genomes of Frieseomelitta varia - a highly eusocial stingless bee (Meliponini) with a permanently sterile worker caste.</title>
        <authorList>
            <person name="Freitas F.C.P."/>
            <person name="Lourenco A.P."/>
            <person name="Nunes F.M.F."/>
            <person name="Paschoal A.R."/>
            <person name="Abreu F.C.P."/>
            <person name="Barbin F.O."/>
            <person name="Bataglia L."/>
            <person name="Cardoso-Junior C.A.M."/>
            <person name="Cervoni M.S."/>
            <person name="Silva S.R."/>
            <person name="Dalarmi F."/>
            <person name="Del Lama M.A."/>
            <person name="Depintor T.S."/>
            <person name="Ferreira K.M."/>
            <person name="Goria P.S."/>
            <person name="Jaskot M.C."/>
            <person name="Lago D.C."/>
            <person name="Luna-Lucena D."/>
            <person name="Moda L.M."/>
            <person name="Nascimento L."/>
            <person name="Pedrino M."/>
            <person name="Rabico F.O."/>
            <person name="Sanches F.C."/>
            <person name="Santos D.E."/>
            <person name="Santos C.G."/>
            <person name="Vieira J."/>
            <person name="Lopes T.F."/>
            <person name="Barchuk A.R."/>
            <person name="Hartfelder K."/>
            <person name="Simoes Z.L.P."/>
            <person name="Bitondi M.M.G."/>
            <person name="Pinheiro D.G."/>
        </authorList>
    </citation>
    <scope>NUCLEOTIDE SEQUENCE</scope>
    <source>
        <strain evidence="1">USP_RPSP 00005682</strain>
        <tissue evidence="1">Whole individual</tissue>
    </source>
</reference>
<evidence type="ECO:0000313" key="1">
    <source>
        <dbReference type="EMBL" id="KAF3429820.1"/>
    </source>
</evidence>
<dbReference type="AlphaFoldDB" id="A0A833W0H7"/>
<proteinExistence type="predicted"/>